<dbReference type="InterPro" id="IPR025657">
    <property type="entry name" value="RadC_JAB"/>
</dbReference>
<keyword evidence="4" id="KW-0862">Zinc</keyword>
<evidence type="ECO:0000256" key="1">
    <source>
        <dbReference type="ARBA" id="ARBA00022670"/>
    </source>
</evidence>
<evidence type="ECO:0000256" key="2">
    <source>
        <dbReference type="ARBA" id="ARBA00022723"/>
    </source>
</evidence>
<dbReference type="NCBIfam" id="TIGR00608">
    <property type="entry name" value="radc"/>
    <property type="match status" value="1"/>
</dbReference>
<dbReference type="PANTHER" id="PTHR30471">
    <property type="entry name" value="DNA REPAIR PROTEIN RADC"/>
    <property type="match status" value="1"/>
</dbReference>
<evidence type="ECO:0000313" key="9">
    <source>
        <dbReference type="Proteomes" id="UP000676409"/>
    </source>
</evidence>
<evidence type="ECO:0000313" key="8">
    <source>
        <dbReference type="EMBL" id="QUD90946.1"/>
    </source>
</evidence>
<organism evidence="8 9">
    <name type="scientific">Phenylobacterium montanum</name>
    <dbReference type="NCBI Taxonomy" id="2823693"/>
    <lineage>
        <taxon>Bacteria</taxon>
        <taxon>Pseudomonadati</taxon>
        <taxon>Pseudomonadota</taxon>
        <taxon>Alphaproteobacteria</taxon>
        <taxon>Caulobacterales</taxon>
        <taxon>Caulobacteraceae</taxon>
        <taxon>Phenylobacterium</taxon>
    </lineage>
</organism>
<dbReference type="SUPFAM" id="SSF102712">
    <property type="entry name" value="JAB1/MPN domain"/>
    <property type="match status" value="1"/>
</dbReference>
<dbReference type="Proteomes" id="UP000676409">
    <property type="component" value="Plasmid unnamed"/>
</dbReference>
<accession>A0A975IYZ1</accession>
<dbReference type="CDD" id="cd08071">
    <property type="entry name" value="MPN_DUF2466"/>
    <property type="match status" value="1"/>
</dbReference>
<dbReference type="PROSITE" id="PS01302">
    <property type="entry name" value="UPF0758"/>
    <property type="match status" value="1"/>
</dbReference>
<evidence type="ECO:0000259" key="7">
    <source>
        <dbReference type="PROSITE" id="PS50249"/>
    </source>
</evidence>
<keyword evidence="1" id="KW-0645">Protease</keyword>
<dbReference type="InterPro" id="IPR001405">
    <property type="entry name" value="UPF0758"/>
</dbReference>
<evidence type="ECO:0000256" key="6">
    <source>
        <dbReference type="RuleBase" id="RU003797"/>
    </source>
</evidence>
<keyword evidence="2" id="KW-0479">Metal-binding</keyword>
<dbReference type="EMBL" id="CP073079">
    <property type="protein sequence ID" value="QUD90946.1"/>
    <property type="molecule type" value="Genomic_DNA"/>
</dbReference>
<dbReference type="RefSeq" id="WP_211940992.1">
    <property type="nucleotide sequence ID" value="NZ_CP073079.1"/>
</dbReference>
<geneLocation type="plasmid" evidence="8 9">
    <name>unnamed</name>
</geneLocation>
<comment type="similarity">
    <text evidence="6">Belongs to the UPF0758 family.</text>
</comment>
<keyword evidence="3" id="KW-0378">Hydrolase</keyword>
<keyword evidence="8" id="KW-0614">Plasmid</keyword>
<dbReference type="GO" id="GO:0006508">
    <property type="term" value="P:proteolysis"/>
    <property type="evidence" value="ECO:0007669"/>
    <property type="project" value="UniProtKB-KW"/>
</dbReference>
<sequence length="241" mass="25478">MAEQRDLFAPGVAEGAPIGVFSGGDGREDLQVRFAAFGFASLDEGDTLALVLEGCLPPGADTVAAADALMARFGGIGRVLGATEGDLARVIGGKAARQLALLHALLLRALEYPLCRRPVLTSSEAVRTYLRARLAALPREVFHVLFLDKKNQLIADERMAEGTVDHAPVYPREVVRRALELSASAVVLAHNHPSGDPAPSRADIDMTQQVVAAARALQIAVHDHLVVAGDQVASLRALGLM</sequence>
<keyword evidence="5" id="KW-0482">Metalloprotease</keyword>
<keyword evidence="9" id="KW-1185">Reference proteome</keyword>
<evidence type="ECO:0000256" key="3">
    <source>
        <dbReference type="ARBA" id="ARBA00022801"/>
    </source>
</evidence>
<dbReference type="Pfam" id="PF04002">
    <property type="entry name" value="RadC"/>
    <property type="match status" value="1"/>
</dbReference>
<dbReference type="GO" id="GO:0008237">
    <property type="term" value="F:metallopeptidase activity"/>
    <property type="evidence" value="ECO:0007669"/>
    <property type="project" value="UniProtKB-KW"/>
</dbReference>
<proteinExistence type="inferred from homology"/>
<dbReference type="PROSITE" id="PS50249">
    <property type="entry name" value="MPN"/>
    <property type="match status" value="1"/>
</dbReference>
<protein>
    <submittedName>
        <fullName evidence="8">DNA repair protein RadC</fullName>
    </submittedName>
</protein>
<dbReference type="KEGG" id="caul:KCG34_25655"/>
<feature type="domain" description="MPN" evidence="7">
    <location>
        <begin position="119"/>
        <end position="241"/>
    </location>
</feature>
<name>A0A975IYZ1_9CAUL</name>
<dbReference type="NCBIfam" id="NF000642">
    <property type="entry name" value="PRK00024.1"/>
    <property type="match status" value="1"/>
</dbReference>
<dbReference type="InterPro" id="IPR037518">
    <property type="entry name" value="MPN"/>
</dbReference>
<gene>
    <name evidence="8" type="primary">radC</name>
    <name evidence="8" type="ORF">KCG34_25655</name>
</gene>
<evidence type="ECO:0000256" key="4">
    <source>
        <dbReference type="ARBA" id="ARBA00022833"/>
    </source>
</evidence>
<dbReference type="GO" id="GO:0046872">
    <property type="term" value="F:metal ion binding"/>
    <property type="evidence" value="ECO:0007669"/>
    <property type="project" value="UniProtKB-KW"/>
</dbReference>
<reference evidence="8" key="1">
    <citation type="submission" date="2021-04" db="EMBL/GenBank/DDBJ databases">
        <title>The complete genome sequence of Caulobacter sp. S6.</title>
        <authorList>
            <person name="Tang Y."/>
            <person name="Ouyang W."/>
            <person name="Liu Q."/>
            <person name="Huang B."/>
            <person name="Guo Z."/>
            <person name="Lei P."/>
        </authorList>
    </citation>
    <scope>NUCLEOTIDE SEQUENCE</scope>
    <source>
        <strain evidence="8">S6</strain>
        <plasmid evidence="8">unnamed</plasmid>
    </source>
</reference>
<dbReference type="InterPro" id="IPR020891">
    <property type="entry name" value="UPF0758_CS"/>
</dbReference>
<dbReference type="Gene3D" id="3.40.140.10">
    <property type="entry name" value="Cytidine Deaminase, domain 2"/>
    <property type="match status" value="1"/>
</dbReference>
<dbReference type="PANTHER" id="PTHR30471:SF3">
    <property type="entry name" value="UPF0758 PROTEIN YEES-RELATED"/>
    <property type="match status" value="1"/>
</dbReference>
<dbReference type="AlphaFoldDB" id="A0A975IYZ1"/>
<evidence type="ECO:0000256" key="5">
    <source>
        <dbReference type="ARBA" id="ARBA00023049"/>
    </source>
</evidence>